<protein>
    <recommendedName>
        <fullName evidence="2">HTH-type transcriptional regulator AraC-type N-terminal domain-containing protein</fullName>
    </recommendedName>
</protein>
<reference evidence="3" key="1">
    <citation type="submission" date="2019-02" db="EMBL/GenBank/DDBJ databases">
        <authorList>
            <person name="Li S.-H."/>
        </authorList>
    </citation>
    <scope>NUCLEOTIDE SEQUENCE</scope>
    <source>
        <strain evidence="3">IMCC8485</strain>
    </source>
</reference>
<comment type="caution">
    <text evidence="3">The sequence shown here is derived from an EMBL/GenBank/DDBJ whole genome shotgun (WGS) entry which is preliminary data.</text>
</comment>
<gene>
    <name evidence="3" type="ORF">EYC87_04985</name>
</gene>
<feature type="domain" description="HTH-type transcriptional regulator AraC-type N-terminal" evidence="2">
    <location>
        <begin position="38"/>
        <end position="222"/>
    </location>
</feature>
<name>A0ABT3SSH4_9GAMM</name>
<dbReference type="Pfam" id="PF12625">
    <property type="entry name" value="Arabinose_bd"/>
    <property type="match status" value="1"/>
</dbReference>
<evidence type="ECO:0000313" key="3">
    <source>
        <dbReference type="EMBL" id="MCX2972941.1"/>
    </source>
</evidence>
<dbReference type="PANTHER" id="PTHR47894">
    <property type="entry name" value="HTH-TYPE TRANSCRIPTIONAL REGULATOR GADX"/>
    <property type="match status" value="1"/>
</dbReference>
<accession>A0ABT3SSH4</accession>
<organism evidence="3 4">
    <name type="scientific">Candidatus Seongchinamella marina</name>
    <dbReference type="NCBI Taxonomy" id="2518990"/>
    <lineage>
        <taxon>Bacteria</taxon>
        <taxon>Pseudomonadati</taxon>
        <taxon>Pseudomonadota</taxon>
        <taxon>Gammaproteobacteria</taxon>
        <taxon>Cellvibrionales</taxon>
        <taxon>Halieaceae</taxon>
        <taxon>Seongchinamella</taxon>
    </lineage>
</organism>
<dbReference type="EMBL" id="SHNP01000002">
    <property type="protein sequence ID" value="MCX2972941.1"/>
    <property type="molecule type" value="Genomic_DNA"/>
</dbReference>
<keyword evidence="1" id="KW-0238">DNA-binding</keyword>
<proteinExistence type="predicted"/>
<dbReference type="InterPro" id="IPR032687">
    <property type="entry name" value="AraC-type_N"/>
</dbReference>
<sequence length="277" mass="31263">MIHQAGDPRVTVAKSSAASIDIHIKSIKPVIEAMRALGFSPQSCIKGTGLHLDWLEGSDDSERYLTLEQEYLIYQNILQISQDPYIGLKIGRTYRIESFGMLGYAMLTARTAGEAMHIGLDYDPLSFGHFKHSQFNEGSLLGIAFQEQYDTPESLLQIFSDRALEAARNTIQTSLGFRIDICKIRLMHKDENDLKLYGEHFGCQVELGHHQNEILFDKSIAELVQSRKDPAFSQHCLDECKKIIGRLKQRSEIVSQIREIILAEPGYFPTATEVAQT</sequence>
<evidence type="ECO:0000313" key="4">
    <source>
        <dbReference type="Proteomes" id="UP001143307"/>
    </source>
</evidence>
<dbReference type="Proteomes" id="UP001143307">
    <property type="component" value="Unassembled WGS sequence"/>
</dbReference>
<dbReference type="PANTHER" id="PTHR47894:SF1">
    <property type="entry name" value="HTH-TYPE TRANSCRIPTIONAL REGULATOR VQSM"/>
    <property type="match status" value="1"/>
</dbReference>
<keyword evidence="4" id="KW-1185">Reference proteome</keyword>
<evidence type="ECO:0000256" key="1">
    <source>
        <dbReference type="ARBA" id="ARBA00023125"/>
    </source>
</evidence>
<feature type="non-terminal residue" evidence="3">
    <location>
        <position position="277"/>
    </location>
</feature>
<evidence type="ECO:0000259" key="2">
    <source>
        <dbReference type="Pfam" id="PF12625"/>
    </source>
</evidence>